<keyword evidence="1" id="KW-0863">Zinc-finger</keyword>
<dbReference type="EMBL" id="JABSNW010000002">
    <property type="protein sequence ID" value="KAL2890478.1"/>
    <property type="molecule type" value="Genomic_DNA"/>
</dbReference>
<protein>
    <submittedName>
        <fullName evidence="3">Zinc knuckle</fullName>
    </submittedName>
</protein>
<keyword evidence="1" id="KW-0862">Zinc</keyword>
<proteinExistence type="predicted"/>
<reference evidence="3 4" key="1">
    <citation type="submission" date="2020-05" db="EMBL/GenBank/DDBJ databases">
        <title>Ceratocystis lukuohia genome.</title>
        <authorList>
            <person name="Harrington T.C."/>
            <person name="Kim K."/>
            <person name="Mayers C.G."/>
        </authorList>
    </citation>
    <scope>NUCLEOTIDE SEQUENCE [LARGE SCALE GENOMIC DNA]</scope>
    <source>
        <strain evidence="3 4">C4212</strain>
    </source>
</reference>
<dbReference type="RefSeq" id="XP_070861658.1">
    <property type="nucleotide sequence ID" value="XM_071007030.1"/>
</dbReference>
<dbReference type="Gene3D" id="4.10.60.10">
    <property type="entry name" value="Zinc finger, CCHC-type"/>
    <property type="match status" value="1"/>
</dbReference>
<dbReference type="Proteomes" id="UP001610728">
    <property type="component" value="Unassembled WGS sequence"/>
</dbReference>
<evidence type="ECO:0000256" key="1">
    <source>
        <dbReference type="PROSITE-ProRule" id="PRU00047"/>
    </source>
</evidence>
<gene>
    <name evidence="3" type="ORF">HOO65_021020</name>
</gene>
<organism evidence="3 4">
    <name type="scientific">Ceratocystis lukuohia</name>
    <dbReference type="NCBI Taxonomy" id="2019550"/>
    <lineage>
        <taxon>Eukaryota</taxon>
        <taxon>Fungi</taxon>
        <taxon>Dikarya</taxon>
        <taxon>Ascomycota</taxon>
        <taxon>Pezizomycotina</taxon>
        <taxon>Sordariomycetes</taxon>
        <taxon>Hypocreomycetidae</taxon>
        <taxon>Microascales</taxon>
        <taxon>Ceratocystidaceae</taxon>
        <taxon>Ceratocystis</taxon>
    </lineage>
</organism>
<sequence length="216" mass="25165">MVIKLDNNNWKEWEASFVLQLQNEELHYLLDENPMEGVERSNGGSGRNQKKDEELAMRILRLSLSESFQVIGNTIDVEFEDMGKYLWTTLRKDLNMIQNWYYYKTKFALYNTKQEVNDKATLKFFLIGLPKEYRDVAKQCYRDGLTAEKALKLLQPISDLKETEEKMNTCSKSRLKCFNCNKGGHKAVDCWAKKKNDSQQKANMAVKENQCGAHVI</sequence>
<keyword evidence="4" id="KW-1185">Reference proteome</keyword>
<evidence type="ECO:0000313" key="3">
    <source>
        <dbReference type="EMBL" id="KAL2890478.1"/>
    </source>
</evidence>
<dbReference type="SUPFAM" id="SSF57756">
    <property type="entry name" value="Retrovirus zinc finger-like domains"/>
    <property type="match status" value="1"/>
</dbReference>
<comment type="caution">
    <text evidence="3">The sequence shown here is derived from an EMBL/GenBank/DDBJ whole genome shotgun (WGS) entry which is preliminary data.</text>
</comment>
<dbReference type="InterPro" id="IPR001878">
    <property type="entry name" value="Znf_CCHC"/>
</dbReference>
<keyword evidence="1" id="KW-0479">Metal-binding</keyword>
<evidence type="ECO:0000313" key="4">
    <source>
        <dbReference type="Proteomes" id="UP001610728"/>
    </source>
</evidence>
<dbReference type="GeneID" id="98116653"/>
<name>A0ABR4MQB4_9PEZI</name>
<accession>A0ABR4MQB4</accession>
<dbReference type="SMART" id="SM00343">
    <property type="entry name" value="ZnF_C2HC"/>
    <property type="match status" value="1"/>
</dbReference>
<evidence type="ECO:0000259" key="2">
    <source>
        <dbReference type="PROSITE" id="PS50158"/>
    </source>
</evidence>
<feature type="domain" description="CCHC-type" evidence="2">
    <location>
        <begin position="176"/>
        <end position="190"/>
    </location>
</feature>
<dbReference type="PROSITE" id="PS50158">
    <property type="entry name" value="ZF_CCHC"/>
    <property type="match status" value="1"/>
</dbReference>
<dbReference type="InterPro" id="IPR036875">
    <property type="entry name" value="Znf_CCHC_sf"/>
</dbReference>